<organism evidence="1 2">
    <name type="scientific">Hyaloperonospora arabidopsidis (strain Emoy2)</name>
    <name type="common">Downy mildew agent</name>
    <name type="synonym">Peronospora arabidopsidis</name>
    <dbReference type="NCBI Taxonomy" id="559515"/>
    <lineage>
        <taxon>Eukaryota</taxon>
        <taxon>Sar</taxon>
        <taxon>Stramenopiles</taxon>
        <taxon>Oomycota</taxon>
        <taxon>Peronosporomycetes</taxon>
        <taxon>Peronosporales</taxon>
        <taxon>Peronosporaceae</taxon>
        <taxon>Hyaloperonospora</taxon>
    </lineage>
</organism>
<name>M4BJP4_HYAAE</name>
<dbReference type="Proteomes" id="UP000011713">
    <property type="component" value="Unassembled WGS sequence"/>
</dbReference>
<keyword evidence="2" id="KW-1185">Reference proteome</keyword>
<sequence>MSIVGVHYAVDGPKLFRTDLARLGRSLRSICARHLVAKDTEEGIRLVEVQVSYPLLVCRIDEEKKLLLSQESAI</sequence>
<evidence type="ECO:0000313" key="2">
    <source>
        <dbReference type="Proteomes" id="UP000011713"/>
    </source>
</evidence>
<accession>M4BJP4</accession>
<protein>
    <submittedName>
        <fullName evidence="1">Uncharacterized protein</fullName>
    </submittedName>
</protein>
<dbReference type="VEuPathDB" id="FungiDB:HpaG806623"/>
<evidence type="ECO:0000313" key="1">
    <source>
        <dbReference type="EnsemblProtists" id="HpaP806623"/>
    </source>
</evidence>
<reference evidence="1" key="2">
    <citation type="submission" date="2015-06" db="UniProtKB">
        <authorList>
            <consortium name="EnsemblProtists"/>
        </authorList>
    </citation>
    <scope>IDENTIFICATION</scope>
    <source>
        <strain evidence="1">Emoy2</strain>
    </source>
</reference>
<dbReference type="HOGENOM" id="CLU_2693073_0_0_1"/>
<dbReference type="EnsemblProtists" id="HpaT806623">
    <property type="protein sequence ID" value="HpaP806623"/>
    <property type="gene ID" value="HpaG806623"/>
</dbReference>
<dbReference type="InParanoid" id="M4BJP4"/>
<proteinExistence type="predicted"/>
<dbReference type="EMBL" id="JH598330">
    <property type="status" value="NOT_ANNOTATED_CDS"/>
    <property type="molecule type" value="Genomic_DNA"/>
</dbReference>
<dbReference type="AlphaFoldDB" id="M4BJP4"/>
<reference evidence="2" key="1">
    <citation type="journal article" date="2010" name="Science">
        <title>Signatures of adaptation to obligate biotrophy in the Hyaloperonospora arabidopsidis genome.</title>
        <authorList>
            <person name="Baxter L."/>
            <person name="Tripathy S."/>
            <person name="Ishaque N."/>
            <person name="Boot N."/>
            <person name="Cabral A."/>
            <person name="Kemen E."/>
            <person name="Thines M."/>
            <person name="Ah-Fong A."/>
            <person name="Anderson R."/>
            <person name="Badejoko W."/>
            <person name="Bittner-Eddy P."/>
            <person name="Boore J.L."/>
            <person name="Chibucos M.C."/>
            <person name="Coates M."/>
            <person name="Dehal P."/>
            <person name="Delehaunty K."/>
            <person name="Dong S."/>
            <person name="Downton P."/>
            <person name="Dumas B."/>
            <person name="Fabro G."/>
            <person name="Fronick C."/>
            <person name="Fuerstenberg S.I."/>
            <person name="Fulton L."/>
            <person name="Gaulin E."/>
            <person name="Govers F."/>
            <person name="Hughes L."/>
            <person name="Humphray S."/>
            <person name="Jiang R.H."/>
            <person name="Judelson H."/>
            <person name="Kamoun S."/>
            <person name="Kyung K."/>
            <person name="Meijer H."/>
            <person name="Minx P."/>
            <person name="Morris P."/>
            <person name="Nelson J."/>
            <person name="Phuntumart V."/>
            <person name="Qutob D."/>
            <person name="Rehmany A."/>
            <person name="Rougon-Cardoso A."/>
            <person name="Ryden P."/>
            <person name="Torto-Alalibo T."/>
            <person name="Studholme D."/>
            <person name="Wang Y."/>
            <person name="Win J."/>
            <person name="Wood J."/>
            <person name="Clifton S.W."/>
            <person name="Rogers J."/>
            <person name="Van den Ackerveken G."/>
            <person name="Jones J.D."/>
            <person name="McDowell J.M."/>
            <person name="Beynon J."/>
            <person name="Tyler B.M."/>
        </authorList>
    </citation>
    <scope>NUCLEOTIDE SEQUENCE [LARGE SCALE GENOMIC DNA]</scope>
    <source>
        <strain evidence="2">Emoy2</strain>
    </source>
</reference>